<dbReference type="InterPro" id="IPR021109">
    <property type="entry name" value="Peptidase_aspartic_dom_sf"/>
</dbReference>
<feature type="domain" description="Xylanase inhibitor C-terminal" evidence="1">
    <location>
        <begin position="33"/>
        <end position="62"/>
    </location>
</feature>
<evidence type="ECO:0000313" key="2">
    <source>
        <dbReference type="EMBL" id="KAF4401151.1"/>
    </source>
</evidence>
<name>A0A7J6I292_CANSA</name>
<dbReference type="Proteomes" id="UP000583929">
    <property type="component" value="Unassembled WGS sequence"/>
</dbReference>
<protein>
    <recommendedName>
        <fullName evidence="1">Xylanase inhibitor C-terminal domain-containing protein</fullName>
    </recommendedName>
</protein>
<evidence type="ECO:0000259" key="1">
    <source>
        <dbReference type="Pfam" id="PF14541"/>
    </source>
</evidence>
<comment type="caution">
    <text evidence="2">The sequence shown here is derived from an EMBL/GenBank/DDBJ whole genome shotgun (WGS) entry which is preliminary data.</text>
</comment>
<sequence>MEYWLTYSKIYLEWPFERIDGGPLHFVDWGIKFTTTAVVIGGFQIENNFLLFDLGVSRLGFSFGCDHALYEMRD</sequence>
<organism evidence="2 3">
    <name type="scientific">Cannabis sativa</name>
    <name type="common">Hemp</name>
    <name type="synonym">Marijuana</name>
    <dbReference type="NCBI Taxonomy" id="3483"/>
    <lineage>
        <taxon>Eukaryota</taxon>
        <taxon>Viridiplantae</taxon>
        <taxon>Streptophyta</taxon>
        <taxon>Embryophyta</taxon>
        <taxon>Tracheophyta</taxon>
        <taxon>Spermatophyta</taxon>
        <taxon>Magnoliopsida</taxon>
        <taxon>eudicotyledons</taxon>
        <taxon>Gunneridae</taxon>
        <taxon>Pentapetalae</taxon>
        <taxon>rosids</taxon>
        <taxon>fabids</taxon>
        <taxon>Rosales</taxon>
        <taxon>Cannabaceae</taxon>
        <taxon>Cannabis</taxon>
    </lineage>
</organism>
<gene>
    <name evidence="2" type="ORF">G4B88_013992</name>
</gene>
<accession>A0A7J6I292</accession>
<dbReference type="EMBL" id="JAATIQ010000013">
    <property type="protein sequence ID" value="KAF4401151.1"/>
    <property type="molecule type" value="Genomic_DNA"/>
</dbReference>
<dbReference type="Pfam" id="PF14541">
    <property type="entry name" value="TAXi_C"/>
    <property type="match status" value="1"/>
</dbReference>
<dbReference type="AlphaFoldDB" id="A0A7J6I292"/>
<reference evidence="2 3" key="1">
    <citation type="journal article" date="2020" name="bioRxiv">
        <title>Sequence and annotation of 42 cannabis genomes reveals extensive copy number variation in cannabinoid synthesis and pathogen resistance genes.</title>
        <authorList>
            <person name="Mckernan K.J."/>
            <person name="Helbert Y."/>
            <person name="Kane L.T."/>
            <person name="Ebling H."/>
            <person name="Zhang L."/>
            <person name="Liu B."/>
            <person name="Eaton Z."/>
            <person name="Mclaughlin S."/>
            <person name="Kingan S."/>
            <person name="Baybayan P."/>
            <person name="Concepcion G."/>
            <person name="Jordan M."/>
            <person name="Riva A."/>
            <person name="Barbazuk W."/>
            <person name="Harkins T."/>
        </authorList>
    </citation>
    <scope>NUCLEOTIDE SEQUENCE [LARGE SCALE GENOMIC DNA]</scope>
    <source>
        <strain evidence="3">cv. Jamaican Lion 4</strain>
        <tissue evidence="2">Leaf</tissue>
    </source>
</reference>
<dbReference type="Gene3D" id="2.40.70.10">
    <property type="entry name" value="Acid Proteases"/>
    <property type="match status" value="1"/>
</dbReference>
<keyword evidence="3" id="KW-1185">Reference proteome</keyword>
<proteinExistence type="predicted"/>
<dbReference type="SUPFAM" id="SSF50630">
    <property type="entry name" value="Acid proteases"/>
    <property type="match status" value="1"/>
</dbReference>
<dbReference type="InterPro" id="IPR032799">
    <property type="entry name" value="TAXi_C"/>
</dbReference>
<evidence type="ECO:0000313" key="3">
    <source>
        <dbReference type="Proteomes" id="UP000583929"/>
    </source>
</evidence>